<name>G7ZAT2_AZOL4</name>
<dbReference type="HOGENOM" id="CLU_027870_3_1_5"/>
<dbReference type="NCBIfam" id="TIGR01539">
    <property type="entry name" value="portal_lambda"/>
    <property type="match status" value="1"/>
</dbReference>
<dbReference type="GO" id="GO:0019068">
    <property type="term" value="P:virion assembly"/>
    <property type="evidence" value="ECO:0007669"/>
    <property type="project" value="InterPro"/>
</dbReference>
<dbReference type="OrthoDB" id="9770450at2"/>
<dbReference type="AlphaFoldDB" id="G7ZAT2"/>
<organism evidence="1 2">
    <name type="scientific">Azospirillum lipoferum (strain 4B)</name>
    <dbReference type="NCBI Taxonomy" id="862719"/>
    <lineage>
        <taxon>Bacteria</taxon>
        <taxon>Pseudomonadati</taxon>
        <taxon>Pseudomonadota</taxon>
        <taxon>Alphaproteobacteria</taxon>
        <taxon>Rhodospirillales</taxon>
        <taxon>Azospirillaceae</taxon>
        <taxon>Azospirillum</taxon>
    </lineage>
</organism>
<evidence type="ECO:0000313" key="1">
    <source>
        <dbReference type="EMBL" id="CBS88992.1"/>
    </source>
</evidence>
<protein>
    <submittedName>
        <fullName evidence="1">Phage portal protein, lambda family</fullName>
    </submittedName>
</protein>
<dbReference type="InterPro" id="IPR006429">
    <property type="entry name" value="Phage_lambda_portal"/>
</dbReference>
<gene>
    <name evidence="1" type="ordered locus">AZOLI_p10782</name>
</gene>
<dbReference type="Proteomes" id="UP000005667">
    <property type="component" value="Plasmid AZO_p1"/>
</dbReference>
<sequence length="471" mass="50923">MTAGRRSLDAAGGGRLANARTVSNLNSDILATAATIQRRAAYFARNNAHVTAAVNALVTNIVGPGIKPSSQHPDPKTREALHALWARWTDQCDVDGFGDFYAMQALMVRQMVEAGESFARFVTTGPGDWLEVPFQIQVIHPAQVPLETLSALVDNRIRGGIEFDAAGRRIAYHVLPARPDDPMTPLAGLWNPVPIAAADMVHLFNPMEPGQLRGLSWLAPVLLAVHEIDQLQDAALVRAKLANLLCAALVDPSGDAGDLQGEVDGGVLDIGLEPGTILPLKPGTSLEFFDPKESRHYSAFVKSHLQAIAAGLGVPYELLTGDLSGVNYSSIRAGLVEFRKRLEHWQHNVLVYRLCRPVWDRFIRTALLSGLIDFRAYEANPAAFHRVEWLPPKPVWVDPKKDAEAEILMVNAGFKSRAQVVTGLGYDPEQVDAEIAADTARAKRLGLNIGISHSGGPPLDAAPTIAEDADA</sequence>
<keyword evidence="2" id="KW-1185">Reference proteome</keyword>
<evidence type="ECO:0000313" key="2">
    <source>
        <dbReference type="Proteomes" id="UP000005667"/>
    </source>
</evidence>
<proteinExistence type="predicted"/>
<dbReference type="Pfam" id="PF05136">
    <property type="entry name" value="Phage_portal_2"/>
    <property type="match status" value="1"/>
</dbReference>
<geneLocation type="plasmid" evidence="1 2">
    <name>AZO_p1</name>
</geneLocation>
<keyword evidence="1" id="KW-0614">Plasmid</keyword>
<reference evidence="2" key="1">
    <citation type="journal article" date="2011" name="PLoS Genet.">
        <title>Azospirillum genomes reveal transition of bacteria from aquatic to terrestrial environments.</title>
        <authorList>
            <person name="Wisniewski-Dye F."/>
            <person name="Borziak K."/>
            <person name="Khalsa-Moyers G."/>
            <person name="Alexandre G."/>
            <person name="Sukharnikov L.O."/>
            <person name="Wuichet K."/>
            <person name="Hurst G.B."/>
            <person name="McDonald W.H."/>
            <person name="Robertson J.S."/>
            <person name="Barbe V."/>
            <person name="Calteau A."/>
            <person name="Rouy Z."/>
            <person name="Mangenot S."/>
            <person name="Prigent-Combaret C."/>
            <person name="Normand P."/>
            <person name="Boyer M."/>
            <person name="Siguier P."/>
            <person name="Dessaux Y."/>
            <person name="Elmerich C."/>
            <person name="Condemine G."/>
            <person name="Krishnen G."/>
            <person name="Kennedy I."/>
            <person name="Paterson A.H."/>
            <person name="Gonzalez V."/>
            <person name="Mavingui P."/>
            <person name="Zhulin I.B."/>
        </authorList>
    </citation>
    <scope>NUCLEOTIDE SEQUENCE [LARGE SCALE GENOMIC DNA]</scope>
    <source>
        <strain evidence="2">4B</strain>
    </source>
</reference>
<accession>G7ZAT2</accession>
<dbReference type="EMBL" id="FQ311869">
    <property type="protein sequence ID" value="CBS88992.1"/>
    <property type="molecule type" value="Genomic_DNA"/>
</dbReference>
<dbReference type="GO" id="GO:0005198">
    <property type="term" value="F:structural molecule activity"/>
    <property type="evidence" value="ECO:0007669"/>
    <property type="project" value="InterPro"/>
</dbReference>
<dbReference type="KEGG" id="ali:AZOLI_p10782"/>